<proteinExistence type="predicted"/>
<accession>A0A4Y3QQZ1</accession>
<sequence>MAYRAAMAQQEAAATAEQDRAQDGGGWPVAVGTTALSVPVPEADALVAHWRARYDTAARHGGTAHLTVLFPFLHRSGVGPAERAALAGLFAGHPPFTVEFARCGRFPGVLHLVPEPAAPLRALTRAVAARWPEHPPYGGLLGELDPHLTVANTGGAAVHRTIEARLAGHLPVRARIRAVDLVVHDGRRWVPWLSFPLGAEAAAGGTGADDGRPGGPAAPPPGGAARGAAGAQGR</sequence>
<keyword evidence="3" id="KW-1185">Reference proteome</keyword>
<comment type="caution">
    <text evidence="2">The sequence shown here is derived from an EMBL/GenBank/DDBJ whole genome shotgun (WGS) entry which is preliminary data.</text>
</comment>
<reference evidence="2 3" key="1">
    <citation type="submission" date="2019-06" db="EMBL/GenBank/DDBJ databases">
        <title>Whole genome shotgun sequence of Streptomyces cacaoi subsp. cacaoi NBRC 12748.</title>
        <authorList>
            <person name="Hosoyama A."/>
            <person name="Uohara A."/>
            <person name="Ohji S."/>
            <person name="Ichikawa N."/>
        </authorList>
    </citation>
    <scope>NUCLEOTIDE SEQUENCE [LARGE SCALE GENOMIC DNA]</scope>
    <source>
        <strain evidence="2 3">NBRC 12748</strain>
    </source>
</reference>
<evidence type="ECO:0000313" key="3">
    <source>
        <dbReference type="Proteomes" id="UP000319210"/>
    </source>
</evidence>
<dbReference type="SUPFAM" id="SSF55144">
    <property type="entry name" value="LigT-like"/>
    <property type="match status" value="1"/>
</dbReference>
<dbReference type="EMBL" id="BJMM01000002">
    <property type="protein sequence ID" value="GEB47796.1"/>
    <property type="molecule type" value="Genomic_DNA"/>
</dbReference>
<dbReference type="Pfam" id="PF13563">
    <property type="entry name" value="2_5_RNA_ligase2"/>
    <property type="match status" value="1"/>
</dbReference>
<evidence type="ECO:0000256" key="1">
    <source>
        <dbReference type="SAM" id="MobiDB-lite"/>
    </source>
</evidence>
<protein>
    <recommendedName>
        <fullName evidence="4">2'-5' RNA ligase</fullName>
    </recommendedName>
</protein>
<name>A0A4Y3QQZ1_STRCI</name>
<dbReference type="Gene3D" id="3.90.1140.10">
    <property type="entry name" value="Cyclic phosphodiesterase"/>
    <property type="match status" value="1"/>
</dbReference>
<evidence type="ECO:0008006" key="4">
    <source>
        <dbReference type="Google" id="ProtNLM"/>
    </source>
</evidence>
<dbReference type="AlphaFoldDB" id="A0A4Y3QQZ1"/>
<dbReference type="InterPro" id="IPR009097">
    <property type="entry name" value="Cyclic_Pdiesterase"/>
</dbReference>
<evidence type="ECO:0000313" key="2">
    <source>
        <dbReference type="EMBL" id="GEB47796.1"/>
    </source>
</evidence>
<dbReference type="Proteomes" id="UP000319210">
    <property type="component" value="Unassembled WGS sequence"/>
</dbReference>
<organism evidence="2 3">
    <name type="scientific">Streptomyces cacaoi</name>
    <dbReference type="NCBI Taxonomy" id="1898"/>
    <lineage>
        <taxon>Bacteria</taxon>
        <taxon>Bacillati</taxon>
        <taxon>Actinomycetota</taxon>
        <taxon>Actinomycetes</taxon>
        <taxon>Kitasatosporales</taxon>
        <taxon>Streptomycetaceae</taxon>
        <taxon>Streptomyces</taxon>
    </lineage>
</organism>
<gene>
    <name evidence="2" type="ORF">SCA03_03470</name>
</gene>
<feature type="region of interest" description="Disordered" evidence="1">
    <location>
        <begin position="202"/>
        <end position="234"/>
    </location>
</feature>